<organism evidence="2 3">
    <name type="scientific">Peribacillus deserti</name>
    <dbReference type="NCBI Taxonomy" id="673318"/>
    <lineage>
        <taxon>Bacteria</taxon>
        <taxon>Bacillati</taxon>
        <taxon>Bacillota</taxon>
        <taxon>Bacilli</taxon>
        <taxon>Bacillales</taxon>
        <taxon>Bacillaceae</taxon>
        <taxon>Peribacillus</taxon>
    </lineage>
</organism>
<feature type="transmembrane region" description="Helical" evidence="1">
    <location>
        <begin position="36"/>
        <end position="59"/>
    </location>
</feature>
<dbReference type="Proteomes" id="UP000234748">
    <property type="component" value="Unassembled WGS sequence"/>
</dbReference>
<gene>
    <name evidence="2" type="ORF">CUU66_17950</name>
</gene>
<sequence length="68" mass="7813">MYFRENGRTRESCKNANNPAKLSKILITSFNPANLVIAHATILVGPPPPIFLTIFYFYIKNFENPHNF</sequence>
<dbReference type="EMBL" id="PGUY01000057">
    <property type="protein sequence ID" value="PLT28567.1"/>
    <property type="molecule type" value="Genomic_DNA"/>
</dbReference>
<comment type="caution">
    <text evidence="2">The sequence shown here is derived from an EMBL/GenBank/DDBJ whole genome shotgun (WGS) entry which is preliminary data.</text>
</comment>
<proteinExistence type="predicted"/>
<keyword evidence="1" id="KW-0812">Transmembrane</keyword>
<name>A0A2N5M2H9_9BACI</name>
<evidence type="ECO:0000313" key="2">
    <source>
        <dbReference type="EMBL" id="PLT28567.1"/>
    </source>
</evidence>
<accession>A0A2N5M2H9</accession>
<evidence type="ECO:0000313" key="3">
    <source>
        <dbReference type="Proteomes" id="UP000234748"/>
    </source>
</evidence>
<keyword evidence="1" id="KW-0472">Membrane</keyword>
<evidence type="ECO:0000256" key="1">
    <source>
        <dbReference type="SAM" id="Phobius"/>
    </source>
</evidence>
<keyword evidence="3" id="KW-1185">Reference proteome</keyword>
<protein>
    <submittedName>
        <fullName evidence="2">Uncharacterized protein</fullName>
    </submittedName>
</protein>
<keyword evidence="1" id="KW-1133">Transmembrane helix</keyword>
<dbReference type="AlphaFoldDB" id="A0A2N5M2H9"/>
<reference evidence="2 3" key="1">
    <citation type="submission" date="2017-11" db="EMBL/GenBank/DDBJ databases">
        <title>Comparitive Functional Genomics of Dry Heat Resistant strains isolated from the Viking Spacecraft.</title>
        <authorList>
            <person name="Seuylemezian A."/>
            <person name="Cooper K."/>
            <person name="Vaishampayan P."/>
        </authorList>
    </citation>
    <scope>NUCLEOTIDE SEQUENCE [LARGE SCALE GENOMIC DNA]</scope>
    <source>
        <strain evidence="2 3">V1-29</strain>
    </source>
</reference>